<accession>A0A8H2W3V3</accession>
<feature type="transmembrane region" description="Helical" evidence="1">
    <location>
        <begin position="61"/>
        <end position="84"/>
    </location>
</feature>
<comment type="caution">
    <text evidence="2">The sequence shown here is derived from an EMBL/GenBank/DDBJ whole genome shotgun (WGS) entry which is preliminary data.</text>
</comment>
<feature type="transmembrane region" description="Helical" evidence="1">
    <location>
        <begin position="122"/>
        <end position="143"/>
    </location>
</feature>
<dbReference type="OrthoDB" id="5211263at2759"/>
<reference evidence="2" key="1">
    <citation type="submission" date="2020-10" db="EMBL/GenBank/DDBJ databases">
        <authorList>
            <person name="Kusch S."/>
        </authorList>
    </citation>
    <scope>NUCLEOTIDE SEQUENCE</scope>
    <source>
        <strain evidence="2">SwB9</strain>
    </source>
</reference>
<feature type="transmembrane region" description="Helical" evidence="1">
    <location>
        <begin position="12"/>
        <end position="41"/>
    </location>
</feature>
<evidence type="ECO:0000313" key="3">
    <source>
        <dbReference type="Proteomes" id="UP000624404"/>
    </source>
</evidence>
<organism evidence="2 3">
    <name type="scientific">Sclerotinia trifoliorum</name>
    <dbReference type="NCBI Taxonomy" id="28548"/>
    <lineage>
        <taxon>Eukaryota</taxon>
        <taxon>Fungi</taxon>
        <taxon>Dikarya</taxon>
        <taxon>Ascomycota</taxon>
        <taxon>Pezizomycotina</taxon>
        <taxon>Leotiomycetes</taxon>
        <taxon>Helotiales</taxon>
        <taxon>Sclerotiniaceae</taxon>
        <taxon>Sclerotinia</taxon>
    </lineage>
</organism>
<evidence type="ECO:0000313" key="2">
    <source>
        <dbReference type="EMBL" id="CAD6449016.1"/>
    </source>
</evidence>
<keyword evidence="1" id="KW-0812">Transmembrane</keyword>
<keyword evidence="3" id="KW-1185">Reference proteome</keyword>
<keyword evidence="1" id="KW-0472">Membrane</keyword>
<dbReference type="AlphaFoldDB" id="A0A8H2W3V3"/>
<dbReference type="EMBL" id="CAJHIA010000033">
    <property type="protein sequence ID" value="CAD6449016.1"/>
    <property type="molecule type" value="Genomic_DNA"/>
</dbReference>
<dbReference type="Proteomes" id="UP000624404">
    <property type="component" value="Unassembled WGS sequence"/>
</dbReference>
<feature type="transmembrane region" description="Helical" evidence="1">
    <location>
        <begin position="96"/>
        <end position="116"/>
    </location>
</feature>
<protein>
    <submittedName>
        <fullName evidence="2">17ef9a2c-dd50-4640-aba5-11f20fd69162</fullName>
    </submittedName>
</protein>
<proteinExistence type="predicted"/>
<gene>
    <name evidence="2" type="ORF">SCLTRI_LOCUS8809</name>
</gene>
<name>A0A8H2W3V3_9HELO</name>
<evidence type="ECO:0000256" key="1">
    <source>
        <dbReference type="SAM" id="Phobius"/>
    </source>
</evidence>
<keyword evidence="1" id="KW-1133">Transmembrane helix</keyword>
<sequence>MATEHPYAPWRRLILVPCWIIQVLLSGFTLVINAVAVAQFMRDDSGDDDDYNGDFKTSFGIAWFYIVFSSVYIILTITEIILMLRHKLKPIMFLNMNILKSTSSTILFIISCWNAFGIFKKIMPSFVGLIIHIILLLAFYIPLTHGSLIMRRNLKAAKYEPVDPKHASYDSTTEPFPDTFPDTFPQIYKAFTTVVEITDLEANNQTPERPRRLSYNHTRDTRFDSYKQTRRSFSDPSVMRSMAASPPGFGALTPVSRSRSGTWSLPIPQVVVNDYDAPSETNARPELR</sequence>